<dbReference type="Proteomes" id="UP000236291">
    <property type="component" value="Unassembled WGS sequence"/>
</dbReference>
<proteinExistence type="predicted"/>
<dbReference type="EMBL" id="ASHM01051603">
    <property type="protein sequence ID" value="PNX86590.1"/>
    <property type="molecule type" value="Genomic_DNA"/>
</dbReference>
<reference evidence="1 2" key="2">
    <citation type="journal article" date="2017" name="Front. Plant Sci.">
        <title>Gene Classification and Mining of Molecular Markers Useful in Red Clover (Trifolium pratense) Breeding.</title>
        <authorList>
            <person name="Istvanek J."/>
            <person name="Dluhosova J."/>
            <person name="Dluhos P."/>
            <person name="Patkova L."/>
            <person name="Nedelnik J."/>
            <person name="Repkova J."/>
        </authorList>
    </citation>
    <scope>NUCLEOTIDE SEQUENCE [LARGE SCALE GENOMIC DNA]</scope>
    <source>
        <strain evidence="2">cv. Tatra</strain>
        <tissue evidence="1">Young leaves</tissue>
    </source>
</reference>
<organism evidence="1 2">
    <name type="scientific">Trifolium pratense</name>
    <name type="common">Red clover</name>
    <dbReference type="NCBI Taxonomy" id="57577"/>
    <lineage>
        <taxon>Eukaryota</taxon>
        <taxon>Viridiplantae</taxon>
        <taxon>Streptophyta</taxon>
        <taxon>Embryophyta</taxon>
        <taxon>Tracheophyta</taxon>
        <taxon>Spermatophyta</taxon>
        <taxon>Magnoliopsida</taxon>
        <taxon>eudicotyledons</taxon>
        <taxon>Gunneridae</taxon>
        <taxon>Pentapetalae</taxon>
        <taxon>rosids</taxon>
        <taxon>fabids</taxon>
        <taxon>Fabales</taxon>
        <taxon>Fabaceae</taxon>
        <taxon>Papilionoideae</taxon>
        <taxon>50 kb inversion clade</taxon>
        <taxon>NPAAA clade</taxon>
        <taxon>Hologalegina</taxon>
        <taxon>IRL clade</taxon>
        <taxon>Trifolieae</taxon>
        <taxon>Trifolium</taxon>
    </lineage>
</organism>
<name>A0A2K3M749_TRIPR</name>
<reference evidence="1 2" key="1">
    <citation type="journal article" date="2014" name="Am. J. Bot.">
        <title>Genome assembly and annotation for red clover (Trifolium pratense; Fabaceae).</title>
        <authorList>
            <person name="Istvanek J."/>
            <person name="Jaros M."/>
            <person name="Krenek A."/>
            <person name="Repkova J."/>
        </authorList>
    </citation>
    <scope>NUCLEOTIDE SEQUENCE [LARGE SCALE GENOMIC DNA]</scope>
    <source>
        <strain evidence="2">cv. Tatra</strain>
        <tissue evidence="1">Young leaves</tissue>
    </source>
</reference>
<evidence type="ECO:0000313" key="2">
    <source>
        <dbReference type="Proteomes" id="UP000236291"/>
    </source>
</evidence>
<sequence length="44" mass="4537">MLVVIACGVKGLRVGRQEKLRGKASTISSSVVLCCVVEGNGGFD</sequence>
<evidence type="ECO:0000313" key="1">
    <source>
        <dbReference type="EMBL" id="PNX86590.1"/>
    </source>
</evidence>
<accession>A0A2K3M749</accession>
<gene>
    <name evidence="1" type="ORF">L195_g042669</name>
</gene>
<comment type="caution">
    <text evidence="1">The sequence shown here is derived from an EMBL/GenBank/DDBJ whole genome shotgun (WGS) entry which is preliminary data.</text>
</comment>
<dbReference type="AlphaFoldDB" id="A0A2K3M749"/>
<protein>
    <submittedName>
        <fullName evidence="1">Uncharacterized protein</fullName>
    </submittedName>
</protein>